<dbReference type="PROSITE" id="PS50042">
    <property type="entry name" value="CNMP_BINDING_3"/>
    <property type="match status" value="1"/>
</dbReference>
<evidence type="ECO:0000256" key="5">
    <source>
        <dbReference type="ARBA" id="ARBA00022963"/>
    </source>
</evidence>
<dbReference type="SMART" id="SM00100">
    <property type="entry name" value="cNMP"/>
    <property type="match status" value="1"/>
</dbReference>
<name>A0A840BJU8_9RHOO</name>
<dbReference type="Pfam" id="PF00027">
    <property type="entry name" value="cNMP_binding"/>
    <property type="match status" value="1"/>
</dbReference>
<dbReference type="PANTHER" id="PTHR14226">
    <property type="entry name" value="NEUROPATHY TARGET ESTERASE/SWISS CHEESE D.MELANOGASTER"/>
    <property type="match status" value="1"/>
</dbReference>
<dbReference type="PROSITE" id="PS00889">
    <property type="entry name" value="CNMP_BINDING_2"/>
    <property type="match status" value="1"/>
</dbReference>
<dbReference type="InterPro" id="IPR016035">
    <property type="entry name" value="Acyl_Trfase/lysoPLipase"/>
</dbReference>
<feature type="active site" description="Nucleophile" evidence="9">
    <location>
        <position position="357"/>
    </location>
</feature>
<dbReference type="Gene3D" id="2.60.120.10">
    <property type="entry name" value="Jelly Rolls"/>
    <property type="match status" value="1"/>
</dbReference>
<evidence type="ECO:0000256" key="7">
    <source>
        <dbReference type="ARBA" id="ARBA00023098"/>
    </source>
</evidence>
<evidence type="ECO:0000256" key="8">
    <source>
        <dbReference type="ARBA" id="ARBA00023136"/>
    </source>
</evidence>
<evidence type="ECO:0000256" key="2">
    <source>
        <dbReference type="ARBA" id="ARBA00006636"/>
    </source>
</evidence>
<dbReference type="InterPro" id="IPR018488">
    <property type="entry name" value="cNMP-bd_CS"/>
</dbReference>
<dbReference type="PANTHER" id="PTHR14226:SF29">
    <property type="entry name" value="NEUROPATHY TARGET ESTERASE SWS"/>
    <property type="match status" value="1"/>
</dbReference>
<evidence type="ECO:0000256" key="9">
    <source>
        <dbReference type="PROSITE-ProRule" id="PRU01161"/>
    </source>
</evidence>
<feature type="short sequence motif" description="GXSXG" evidence="9">
    <location>
        <begin position="355"/>
        <end position="359"/>
    </location>
</feature>
<comment type="caution">
    <text evidence="12">The sequence shown here is derived from an EMBL/GenBank/DDBJ whole genome shotgun (WGS) entry which is preliminary data.</text>
</comment>
<keyword evidence="4 9" id="KW-0378">Hydrolase</keyword>
<dbReference type="Proteomes" id="UP000561045">
    <property type="component" value="Unassembled WGS sequence"/>
</dbReference>
<feature type="domain" description="Cyclic nucleotide-binding" evidence="10">
    <location>
        <begin position="20"/>
        <end position="140"/>
    </location>
</feature>
<evidence type="ECO:0000256" key="6">
    <source>
        <dbReference type="ARBA" id="ARBA00022989"/>
    </source>
</evidence>
<evidence type="ECO:0000313" key="12">
    <source>
        <dbReference type="EMBL" id="MBB4010827.1"/>
    </source>
</evidence>
<dbReference type="GO" id="GO:0016042">
    <property type="term" value="P:lipid catabolic process"/>
    <property type="evidence" value="ECO:0007669"/>
    <property type="project" value="UniProtKB-UniRule"/>
</dbReference>
<proteinExistence type="inferred from homology"/>
<dbReference type="GO" id="GO:0004622">
    <property type="term" value="F:phosphatidylcholine lysophospholipase activity"/>
    <property type="evidence" value="ECO:0007669"/>
    <property type="project" value="UniProtKB-EC"/>
</dbReference>
<evidence type="ECO:0000256" key="1">
    <source>
        <dbReference type="ARBA" id="ARBA00004370"/>
    </source>
</evidence>
<dbReference type="Pfam" id="PF01734">
    <property type="entry name" value="Patatin"/>
    <property type="match status" value="1"/>
</dbReference>
<dbReference type="SUPFAM" id="SSF52151">
    <property type="entry name" value="FabD/lysophospholipase-like"/>
    <property type="match status" value="1"/>
</dbReference>
<dbReference type="EMBL" id="JACIET010000001">
    <property type="protein sequence ID" value="MBB4010827.1"/>
    <property type="molecule type" value="Genomic_DNA"/>
</dbReference>
<keyword evidence="6" id="KW-1133">Transmembrane helix</keyword>
<protein>
    <submittedName>
        <fullName evidence="12">NTE family protein/lysophospholipid hydrolase</fullName>
        <ecNumber evidence="12">3.1.1.5</ecNumber>
    </submittedName>
</protein>
<keyword evidence="13" id="KW-1185">Reference proteome</keyword>
<dbReference type="GO" id="GO:0046470">
    <property type="term" value="P:phosphatidylcholine metabolic process"/>
    <property type="evidence" value="ECO:0007669"/>
    <property type="project" value="InterPro"/>
</dbReference>
<dbReference type="InterPro" id="IPR050301">
    <property type="entry name" value="NTE"/>
</dbReference>
<reference evidence="12 13" key="1">
    <citation type="submission" date="2020-08" db="EMBL/GenBank/DDBJ databases">
        <title>Genomic Encyclopedia of Type Strains, Phase IV (KMG-IV): sequencing the most valuable type-strain genomes for metagenomic binning, comparative biology and taxonomic classification.</title>
        <authorList>
            <person name="Goeker M."/>
        </authorList>
    </citation>
    <scope>NUCLEOTIDE SEQUENCE [LARGE SCALE GENOMIC DNA]</scope>
    <source>
        <strain evidence="12 13">DSM 106739</strain>
    </source>
</reference>
<keyword evidence="7 9" id="KW-0443">Lipid metabolism</keyword>
<keyword evidence="5 9" id="KW-0442">Lipid degradation</keyword>
<dbReference type="SUPFAM" id="SSF51206">
    <property type="entry name" value="cAMP-binding domain-like"/>
    <property type="match status" value="1"/>
</dbReference>
<dbReference type="Pfam" id="PF24179">
    <property type="entry name" value="NTE_Ploop"/>
    <property type="match status" value="1"/>
</dbReference>
<dbReference type="CDD" id="cd00038">
    <property type="entry name" value="CAP_ED"/>
    <property type="match status" value="1"/>
</dbReference>
<dbReference type="InterPro" id="IPR002641">
    <property type="entry name" value="PNPLA_dom"/>
</dbReference>
<dbReference type="InterPro" id="IPR018490">
    <property type="entry name" value="cNMP-bd_dom_sf"/>
</dbReference>
<feature type="active site" description="Proton acceptor" evidence="9">
    <location>
        <position position="468"/>
    </location>
</feature>
<gene>
    <name evidence="12" type="ORF">GGR36_000135</name>
</gene>
<evidence type="ECO:0000259" key="10">
    <source>
        <dbReference type="PROSITE" id="PS50042"/>
    </source>
</evidence>
<feature type="domain" description="PNPLA" evidence="11">
    <location>
        <begin position="324"/>
        <end position="481"/>
    </location>
</feature>
<evidence type="ECO:0000313" key="13">
    <source>
        <dbReference type="Proteomes" id="UP000561045"/>
    </source>
</evidence>
<dbReference type="EC" id="3.1.1.5" evidence="12"/>
<dbReference type="PROSITE" id="PS51635">
    <property type="entry name" value="PNPLA"/>
    <property type="match status" value="1"/>
</dbReference>
<dbReference type="InterPro" id="IPR000595">
    <property type="entry name" value="cNMP-bd_dom"/>
</dbReference>
<dbReference type="InterPro" id="IPR001423">
    <property type="entry name" value="LysoPLipase_patatin_CS"/>
</dbReference>
<organism evidence="12 13">
    <name type="scientific">Niveibacterium umoris</name>
    <dbReference type="NCBI Taxonomy" id="1193620"/>
    <lineage>
        <taxon>Bacteria</taxon>
        <taxon>Pseudomonadati</taxon>
        <taxon>Pseudomonadota</taxon>
        <taxon>Betaproteobacteria</taxon>
        <taxon>Rhodocyclales</taxon>
        <taxon>Rhodocyclaceae</taxon>
        <taxon>Niveibacterium</taxon>
    </lineage>
</organism>
<evidence type="ECO:0000259" key="11">
    <source>
        <dbReference type="PROSITE" id="PS51635"/>
    </source>
</evidence>
<keyword evidence="3" id="KW-0812">Transmembrane</keyword>
<dbReference type="RefSeq" id="WP_183630789.1">
    <property type="nucleotide sequence ID" value="NZ_BAABLE010000011.1"/>
</dbReference>
<dbReference type="InterPro" id="IPR014710">
    <property type="entry name" value="RmlC-like_jellyroll"/>
</dbReference>
<evidence type="ECO:0000256" key="3">
    <source>
        <dbReference type="ARBA" id="ARBA00022692"/>
    </source>
</evidence>
<dbReference type="InterPro" id="IPR056556">
    <property type="entry name" value="NTE1_P-loop_dom"/>
</dbReference>
<comment type="similarity">
    <text evidence="2">Belongs to the NTE family.</text>
</comment>
<dbReference type="GO" id="GO:0016020">
    <property type="term" value="C:membrane"/>
    <property type="evidence" value="ECO:0007669"/>
    <property type="project" value="UniProtKB-SubCell"/>
</dbReference>
<keyword evidence="8" id="KW-0472">Membrane</keyword>
<dbReference type="AlphaFoldDB" id="A0A840BJU8"/>
<dbReference type="Gene3D" id="3.40.1090.10">
    <property type="entry name" value="Cytosolic phospholipase A2 catalytic domain"/>
    <property type="match status" value="2"/>
</dbReference>
<comment type="subcellular location">
    <subcellularLocation>
        <location evidence="1">Membrane</location>
    </subcellularLocation>
</comment>
<dbReference type="PROSITE" id="PS01237">
    <property type="entry name" value="UPF0028"/>
    <property type="match status" value="1"/>
</dbReference>
<sequence length="604" mass="66701">MRDAHHEAPQVREILRGSRLFGQIDDVALTQLIERLSVHRVAAGDVVYRERDASVSMVIVLAGRLRVSRRAPEGNLLLYNELCPGECIGETGMILRQPRTADVVALRDSSVAELSREGYEALLLQNPLVFSQIFSQAIFHYLRHLPQLSERKRAQAFAVVPLHPGDDAGTLAHGLARALSHGRVEHLRPPRADGHALNERALADFIATVDRMETSADFLIYEAEPELSAWSRFAVRQADQVIFVSASSQTPTACELELRLREEPGLSFKRQHLVLMHPPGTRHPTLPGPWRSGRDVERIYLLRQDTDADFDSLSRFLTGHAVGVVLGGGGARGFAHLGVLRALEEAAIPIDLLGGNSMGALIGAQYACGFDFDTIRDMILRFTRTGERPAVPVISVLSGRRIERELRKVFGDTPVDGLWRPYFAAACNLSQACTTVQESGPLWRAVLASNSPAGLLPPVLHQGDLLVDGAILDNVPVEAMRTRLGTKLEKRRGNGTVIAVDVDVREALQVEADLKRLSPWNKIKGHLKADAPSMPGIGDILYRASHMGGLTQRGRTIALSDYYLEPPVAEFPLMAYRRAVEIAEAGYRYATQEISRWDRLSIIR</sequence>
<feature type="short sequence motif" description="GXGXXG" evidence="9">
    <location>
        <begin position="328"/>
        <end position="333"/>
    </location>
</feature>
<accession>A0A840BJU8</accession>
<feature type="short sequence motif" description="DGA/G" evidence="9">
    <location>
        <begin position="468"/>
        <end position="470"/>
    </location>
</feature>
<evidence type="ECO:0000256" key="4">
    <source>
        <dbReference type="ARBA" id="ARBA00022801"/>
    </source>
</evidence>